<dbReference type="PROSITE" id="PS50879">
    <property type="entry name" value="RNASE_H_1"/>
    <property type="match status" value="1"/>
</dbReference>
<feature type="compositionally biased region" description="Basic and acidic residues" evidence="1">
    <location>
        <begin position="1050"/>
        <end position="1060"/>
    </location>
</feature>
<evidence type="ECO:0000259" key="3">
    <source>
        <dbReference type="PROSITE" id="PS50879"/>
    </source>
</evidence>
<dbReference type="SUPFAM" id="SSF56672">
    <property type="entry name" value="DNA/RNA polymerases"/>
    <property type="match status" value="1"/>
</dbReference>
<dbReference type="CDD" id="cd01650">
    <property type="entry name" value="RT_nLTR_like"/>
    <property type="match status" value="1"/>
</dbReference>
<dbReference type="PANTHER" id="PTHR33481:SF1">
    <property type="entry name" value="ENDONUCLEASE_EXONUCLEASE_PHOSPHATASE DOMAIN-CONTAINING PROTEIN-RELATED"/>
    <property type="match status" value="1"/>
</dbReference>
<name>A0A0C9UXU7_SPHS4</name>
<feature type="region of interest" description="Disordered" evidence="1">
    <location>
        <begin position="1050"/>
        <end position="1074"/>
    </location>
</feature>
<dbReference type="Pfam" id="PF00078">
    <property type="entry name" value="RVT_1"/>
    <property type="match status" value="1"/>
</dbReference>
<dbReference type="HOGENOM" id="CLU_000680_23_3_1"/>
<dbReference type="SUPFAM" id="SSF53098">
    <property type="entry name" value="Ribonuclease H-like"/>
    <property type="match status" value="1"/>
</dbReference>
<dbReference type="CDD" id="cd09276">
    <property type="entry name" value="Rnase_HI_RT_non_LTR"/>
    <property type="match status" value="1"/>
</dbReference>
<dbReference type="Proteomes" id="UP000054279">
    <property type="component" value="Unassembled WGS sequence"/>
</dbReference>
<keyword evidence="5" id="KW-1185">Reference proteome</keyword>
<dbReference type="InterPro" id="IPR000477">
    <property type="entry name" value="RT_dom"/>
</dbReference>
<dbReference type="InterPro" id="IPR036691">
    <property type="entry name" value="Endo/exonu/phosph_ase_sf"/>
</dbReference>
<dbReference type="EMBL" id="KN837150">
    <property type="protein sequence ID" value="KIJ39724.1"/>
    <property type="molecule type" value="Genomic_DNA"/>
</dbReference>
<dbReference type="OrthoDB" id="412006at2759"/>
<evidence type="ECO:0000259" key="2">
    <source>
        <dbReference type="PROSITE" id="PS50878"/>
    </source>
</evidence>
<gene>
    <name evidence="4" type="ORF">M422DRAFT_174834</name>
</gene>
<organism evidence="4 5">
    <name type="scientific">Sphaerobolus stellatus (strain SS14)</name>
    <dbReference type="NCBI Taxonomy" id="990650"/>
    <lineage>
        <taxon>Eukaryota</taxon>
        <taxon>Fungi</taxon>
        <taxon>Dikarya</taxon>
        <taxon>Basidiomycota</taxon>
        <taxon>Agaricomycotina</taxon>
        <taxon>Agaricomycetes</taxon>
        <taxon>Phallomycetidae</taxon>
        <taxon>Geastrales</taxon>
        <taxon>Sphaerobolaceae</taxon>
        <taxon>Sphaerobolus</taxon>
    </lineage>
</organism>
<dbReference type="InterPro" id="IPR002156">
    <property type="entry name" value="RNaseH_domain"/>
</dbReference>
<evidence type="ECO:0000256" key="1">
    <source>
        <dbReference type="SAM" id="MobiDB-lite"/>
    </source>
</evidence>
<dbReference type="Gene3D" id="3.60.10.10">
    <property type="entry name" value="Endonuclease/exonuclease/phosphatase"/>
    <property type="match status" value="2"/>
</dbReference>
<reference evidence="4 5" key="1">
    <citation type="submission" date="2014-06" db="EMBL/GenBank/DDBJ databases">
        <title>Evolutionary Origins and Diversification of the Mycorrhizal Mutualists.</title>
        <authorList>
            <consortium name="DOE Joint Genome Institute"/>
            <consortium name="Mycorrhizal Genomics Consortium"/>
            <person name="Kohler A."/>
            <person name="Kuo A."/>
            <person name="Nagy L.G."/>
            <person name="Floudas D."/>
            <person name="Copeland A."/>
            <person name="Barry K.W."/>
            <person name="Cichocki N."/>
            <person name="Veneault-Fourrey C."/>
            <person name="LaButti K."/>
            <person name="Lindquist E.A."/>
            <person name="Lipzen A."/>
            <person name="Lundell T."/>
            <person name="Morin E."/>
            <person name="Murat C."/>
            <person name="Riley R."/>
            <person name="Ohm R."/>
            <person name="Sun H."/>
            <person name="Tunlid A."/>
            <person name="Henrissat B."/>
            <person name="Grigoriev I.V."/>
            <person name="Hibbett D.S."/>
            <person name="Martin F."/>
        </authorList>
    </citation>
    <scope>NUCLEOTIDE SEQUENCE [LARGE SCALE GENOMIC DNA]</scope>
    <source>
        <strain evidence="4 5">SS14</strain>
    </source>
</reference>
<dbReference type="Pfam" id="PF00075">
    <property type="entry name" value="RNase_H"/>
    <property type="match status" value="1"/>
</dbReference>
<dbReference type="GO" id="GO:0004523">
    <property type="term" value="F:RNA-DNA hybrid ribonuclease activity"/>
    <property type="evidence" value="ECO:0007669"/>
    <property type="project" value="InterPro"/>
</dbReference>
<dbReference type="AlphaFoldDB" id="A0A0C9UXU7"/>
<protein>
    <submittedName>
        <fullName evidence="4">Uncharacterized protein</fullName>
    </submittedName>
</protein>
<dbReference type="Pfam" id="PF03372">
    <property type="entry name" value="Exo_endo_phos"/>
    <property type="match status" value="1"/>
</dbReference>
<feature type="non-terminal residue" evidence="4">
    <location>
        <position position="1234"/>
    </location>
</feature>
<dbReference type="InterPro" id="IPR012337">
    <property type="entry name" value="RNaseH-like_sf"/>
</dbReference>
<feature type="domain" description="Reverse transcriptase" evidence="2">
    <location>
        <begin position="430"/>
        <end position="718"/>
    </location>
</feature>
<dbReference type="PROSITE" id="PS50878">
    <property type="entry name" value="RT_POL"/>
    <property type="match status" value="1"/>
</dbReference>
<sequence>LSMTETTPARQELKIWQQNTNRSLLAQTELINSLPVDEFDIVALQEPWLDWLGRTRASRHWEVVYPTRHRDNPRDTRAIILINKHISTNCWTDIDTEDEPTAVRTDEKPHHMMWVGDFNRHHPLWDEDRNNHLFSRANLDAAQTRIDLVVTHGMYMALPKDIPTLEALATKNYTRPDNVFCTVELEEAVMRCSALPEQRPNCTDHMPILTVLNLQVLQNTPQPRPNFRNADWEKFGTVLTTELNKYPAPANIGDTEEFCEILEHLYGSIQAAIGAAIPLTKPSPYAKRWWNSLLKAEQAKMRRLQRLAYECRFNLEDPIHEELRIQRNHYKQEIEKAKKELWEDFLERKSEILHRTFFLTPAPGAEGDITPNYSYPPEAFPFEEITNAQIGRALMKLKPFKAPGPNGIPNVVLQKNAGLLLPYLGPLYRATFALRYYPPQWKLSSTIVLRKPERPDYSAAKAYRPIALMDTIAKTLSSCVADALMFHTERLQLLPNTHFGGRPGRSTNDALQLMISFIKNNWRKGNVVSTLFLDVKAAFPSVSTKRLAHNLHRRGIPRFYVDWIQRKMEGRETVLKFDDFTSEPLAITNGCDQGCPLSVFCYLFYNADLLDVAQPQKQELAIAFMDDVNLIKAAKSFKKANLGLQDMMTRERGALEWSSQHSSAFEVDKLKLVCFSRKRKKTPARSTSKTIPLPRPTLTIDGQRISPAPHHKYLGVILDQELRFHPQAAYAQGKLTKYCIQLKRLAGVCKGMSLGDTRTLFKAVALTRGLYAADVWALPIRVKPGQKRASGAVGFANKLTSAQRMAALVAAGAMRTTATDFLHVHSDLLPMRLTINQINQCMAVRFAAVPDTHPLRKYVDEAKRYPATHRTPLQELFNAFNIDPDRMERIDPVVWKPGWSSPFNIMIAESKDAAKKDVRNNRKEVNIYTDGSEIDGGVGAAAVMYRDGRLIRKVRHYLGKTGEHTVYEAELVGMILGLEMLRRERRTVTAAIYLDNQAAIKATQKDDEVGPAQHLRREAESLYSRVITKHEGINFSLVWVPGHVGIEGNEKADSEAKAAARGEGSPTTELPQALRNPLPLSTSAVKAAYKLSIPEQHKRLLMNAGRLERIQRVDANAPATAYRRTVRSLSRRQTSILTQLRTGHNPLNHHLHRIGARETPFCAHCGTKRETVFHFIMSCEAYREQRTLLRKEIPPTLYNITNLLSHKDCIPELLKYVDQTGRFKRTLAERRRRT</sequence>
<dbReference type="SUPFAM" id="SSF56219">
    <property type="entry name" value="DNase I-like"/>
    <property type="match status" value="1"/>
</dbReference>
<evidence type="ECO:0000313" key="4">
    <source>
        <dbReference type="EMBL" id="KIJ39724.1"/>
    </source>
</evidence>
<accession>A0A0C9UXU7</accession>
<evidence type="ECO:0000313" key="5">
    <source>
        <dbReference type="Proteomes" id="UP000054279"/>
    </source>
</evidence>
<dbReference type="PANTHER" id="PTHR33481">
    <property type="entry name" value="REVERSE TRANSCRIPTASE"/>
    <property type="match status" value="1"/>
</dbReference>
<dbReference type="GO" id="GO:0003676">
    <property type="term" value="F:nucleic acid binding"/>
    <property type="evidence" value="ECO:0007669"/>
    <property type="project" value="InterPro"/>
</dbReference>
<feature type="domain" description="RNase H type-1" evidence="3">
    <location>
        <begin position="921"/>
        <end position="1061"/>
    </location>
</feature>
<dbReference type="InterPro" id="IPR005135">
    <property type="entry name" value="Endo/exonuclease/phosphatase"/>
</dbReference>
<dbReference type="InterPro" id="IPR036397">
    <property type="entry name" value="RNaseH_sf"/>
</dbReference>
<proteinExistence type="predicted"/>
<dbReference type="InterPro" id="IPR043502">
    <property type="entry name" value="DNA/RNA_pol_sf"/>
</dbReference>
<dbReference type="Gene3D" id="3.30.420.10">
    <property type="entry name" value="Ribonuclease H-like superfamily/Ribonuclease H"/>
    <property type="match status" value="1"/>
</dbReference>